<dbReference type="RefSeq" id="WP_409357854.1">
    <property type="nucleotide sequence ID" value="NZ_JBJXVJ010000004.1"/>
</dbReference>
<comment type="caution">
    <text evidence="1">The sequence shown here is derived from an EMBL/GenBank/DDBJ whole genome shotgun (WGS) entry which is preliminary data.</text>
</comment>
<protein>
    <submittedName>
        <fullName evidence="1">Uncharacterized protein</fullName>
    </submittedName>
</protein>
<proteinExistence type="predicted"/>
<dbReference type="Proteomes" id="UP001634154">
    <property type="component" value="Unassembled WGS sequence"/>
</dbReference>
<organism evidence="1 2">
    <name type="scientific">Chryseobacterium kwangjuense</name>
    <dbReference type="NCBI Taxonomy" id="267125"/>
    <lineage>
        <taxon>Bacteria</taxon>
        <taxon>Pseudomonadati</taxon>
        <taxon>Bacteroidota</taxon>
        <taxon>Flavobacteriia</taxon>
        <taxon>Flavobacteriales</taxon>
        <taxon>Weeksellaceae</taxon>
        <taxon>Chryseobacterium group</taxon>
        <taxon>Chryseobacterium</taxon>
    </lineage>
</organism>
<evidence type="ECO:0000313" key="1">
    <source>
        <dbReference type="EMBL" id="MFN1219082.1"/>
    </source>
</evidence>
<name>A0ABW9K8T1_9FLAO</name>
<sequence>MLDALNQIIDIRSNNAWYVPKVIDPAPNNIMDYFNKEKVGGINFLNRFLLPADKEIQVRKVGKLEVGPIIDEKGVEHY</sequence>
<dbReference type="EMBL" id="JBJXVJ010000004">
    <property type="protein sequence ID" value="MFN1219082.1"/>
    <property type="molecule type" value="Genomic_DNA"/>
</dbReference>
<evidence type="ECO:0000313" key="2">
    <source>
        <dbReference type="Proteomes" id="UP001634154"/>
    </source>
</evidence>
<accession>A0ABW9K8T1</accession>
<reference evidence="1 2" key="1">
    <citation type="submission" date="2024-12" db="EMBL/GenBank/DDBJ databases">
        <title>Draft genome sequence of Chryseobacterium kwangjuense AG447.</title>
        <authorList>
            <person name="Cheptsov V.S."/>
            <person name="Belov A."/>
            <person name="Zavarzina A.G."/>
        </authorList>
    </citation>
    <scope>NUCLEOTIDE SEQUENCE [LARGE SCALE GENOMIC DNA]</scope>
    <source>
        <strain evidence="1 2">AG447</strain>
    </source>
</reference>
<keyword evidence="2" id="KW-1185">Reference proteome</keyword>
<gene>
    <name evidence="1" type="ORF">ACKW6Q_19110</name>
</gene>